<dbReference type="Proteomes" id="UP000324800">
    <property type="component" value="Unassembled WGS sequence"/>
</dbReference>
<feature type="region of interest" description="Disordered" evidence="1">
    <location>
        <begin position="1"/>
        <end position="20"/>
    </location>
</feature>
<protein>
    <submittedName>
        <fullName evidence="2">Uncharacterized protein</fullName>
    </submittedName>
</protein>
<evidence type="ECO:0000256" key="1">
    <source>
        <dbReference type="SAM" id="MobiDB-lite"/>
    </source>
</evidence>
<organism evidence="2 3">
    <name type="scientific">Streblomastix strix</name>
    <dbReference type="NCBI Taxonomy" id="222440"/>
    <lineage>
        <taxon>Eukaryota</taxon>
        <taxon>Metamonada</taxon>
        <taxon>Preaxostyla</taxon>
        <taxon>Oxymonadida</taxon>
        <taxon>Streblomastigidae</taxon>
        <taxon>Streblomastix</taxon>
    </lineage>
</organism>
<sequence>MPKKGKKKHQGEESSDFFARASKQFRREITNTIKKGQRWINMQKYDPLAASKIPDIMLVKGLQLRNGMTNVQKCAIEEEIRRADPSIRPVDTMAGVLRFMDHKKKKENQQINLKYPTESQEDLGYSAVFQDQQPEQTVVQEKLTEKQREAIQKDTIKSENINTVYDIGAVDQGRPPINDIYNRNPFETDNTGYRNDAQGNPLAYMKIDAPVGKISDKTVNFADKLNLP</sequence>
<gene>
    <name evidence="2" type="ORF">EZS28_031181</name>
</gene>
<accession>A0A5J4UT74</accession>
<dbReference type="EMBL" id="SNRW01012873">
    <property type="protein sequence ID" value="KAA6373292.1"/>
    <property type="molecule type" value="Genomic_DNA"/>
</dbReference>
<evidence type="ECO:0000313" key="3">
    <source>
        <dbReference type="Proteomes" id="UP000324800"/>
    </source>
</evidence>
<reference evidence="2 3" key="1">
    <citation type="submission" date="2019-03" db="EMBL/GenBank/DDBJ databases">
        <title>Single cell metagenomics reveals metabolic interactions within the superorganism composed of flagellate Streblomastix strix and complex community of Bacteroidetes bacteria on its surface.</title>
        <authorList>
            <person name="Treitli S.C."/>
            <person name="Kolisko M."/>
            <person name="Husnik F."/>
            <person name="Keeling P."/>
            <person name="Hampl V."/>
        </authorList>
    </citation>
    <scope>NUCLEOTIDE SEQUENCE [LARGE SCALE GENOMIC DNA]</scope>
    <source>
        <strain evidence="2">ST1C</strain>
    </source>
</reference>
<dbReference type="AlphaFoldDB" id="A0A5J4UT74"/>
<proteinExistence type="predicted"/>
<comment type="caution">
    <text evidence="2">The sequence shown here is derived from an EMBL/GenBank/DDBJ whole genome shotgun (WGS) entry which is preliminary data.</text>
</comment>
<name>A0A5J4UT74_9EUKA</name>
<evidence type="ECO:0000313" key="2">
    <source>
        <dbReference type="EMBL" id="KAA6373292.1"/>
    </source>
</evidence>